<sequence>MRKLLLGTLFLLSLSMNAQEDDTQRRNIIKTNVTAFAFKNFQLNYERVFTKTFSLSVSYGMIPEGKLPFSSLLPNDSEVNLEEVELGGSNATLETRFYLGKKGYGHGFYLAPYYRYSTFKVSNFTETIDVEINGVVYDTVDVTFKGNSTAHSAGLLIGAQWFLGKKDNFVLDAWFLGAHYGTSTGDLDGITDRTLTSVEQQQVQDELDNLDIPVVKYKATVNANGANLKVDGPWAGLRAGISLGYRF</sequence>
<accession>A0A1E5UCZ6</accession>
<keyword evidence="1" id="KW-0732">Signal</keyword>
<name>A0A1E5UCZ6_9FLAO</name>
<organism evidence="2 3">
    <name type="scientific">Cloacibacterium normanense</name>
    <dbReference type="NCBI Taxonomy" id="237258"/>
    <lineage>
        <taxon>Bacteria</taxon>
        <taxon>Pseudomonadati</taxon>
        <taxon>Bacteroidota</taxon>
        <taxon>Flavobacteriia</taxon>
        <taxon>Flavobacteriales</taxon>
        <taxon>Weeksellaceae</taxon>
    </lineage>
</organism>
<evidence type="ECO:0000313" key="2">
    <source>
        <dbReference type="EMBL" id="OEL10771.1"/>
    </source>
</evidence>
<feature type="signal peptide" evidence="1">
    <location>
        <begin position="1"/>
        <end position="18"/>
    </location>
</feature>
<dbReference type="EMBL" id="MKGI01000073">
    <property type="protein sequence ID" value="OEL10771.1"/>
    <property type="molecule type" value="Genomic_DNA"/>
</dbReference>
<protein>
    <recommendedName>
        <fullName evidence="4">DUF3575 domain-containing protein</fullName>
    </recommendedName>
</protein>
<evidence type="ECO:0008006" key="4">
    <source>
        <dbReference type="Google" id="ProtNLM"/>
    </source>
</evidence>
<gene>
    <name evidence="2" type="ORF">BHF72_0144</name>
</gene>
<keyword evidence="3" id="KW-1185">Reference proteome</keyword>
<dbReference type="InterPro" id="IPR021958">
    <property type="entry name" value="DUF3575"/>
</dbReference>
<proteinExistence type="predicted"/>
<evidence type="ECO:0000313" key="3">
    <source>
        <dbReference type="Proteomes" id="UP000095601"/>
    </source>
</evidence>
<evidence type="ECO:0000256" key="1">
    <source>
        <dbReference type="SAM" id="SignalP"/>
    </source>
</evidence>
<dbReference type="KEGG" id="cnr:EB819_02290"/>
<feature type="chain" id="PRO_5009186839" description="DUF3575 domain-containing protein" evidence="1">
    <location>
        <begin position="19"/>
        <end position="247"/>
    </location>
</feature>
<dbReference type="RefSeq" id="WP_069799392.1">
    <property type="nucleotide sequence ID" value="NZ_CP034157.1"/>
</dbReference>
<dbReference type="Pfam" id="PF12099">
    <property type="entry name" value="DUF3575"/>
    <property type="match status" value="1"/>
</dbReference>
<dbReference type="STRING" id="237258.SAMN04489756_11922"/>
<reference evidence="2 3" key="1">
    <citation type="submission" date="2016-09" db="EMBL/GenBank/DDBJ databases">
        <authorList>
            <person name="Capua I."/>
            <person name="De Benedictis P."/>
            <person name="Joannis T."/>
            <person name="Lombin L.H."/>
            <person name="Cattoli G."/>
        </authorList>
    </citation>
    <scope>NUCLEOTIDE SEQUENCE [LARGE SCALE GENOMIC DNA]</scope>
    <source>
        <strain evidence="2 3">NRS-1</strain>
    </source>
</reference>
<dbReference type="OrthoDB" id="1118958at2"/>
<dbReference type="Proteomes" id="UP000095601">
    <property type="component" value="Unassembled WGS sequence"/>
</dbReference>
<comment type="caution">
    <text evidence="2">The sequence shown here is derived from an EMBL/GenBank/DDBJ whole genome shotgun (WGS) entry which is preliminary data.</text>
</comment>
<dbReference type="AlphaFoldDB" id="A0A1E5UCZ6"/>